<evidence type="ECO:0000259" key="1">
    <source>
        <dbReference type="Pfam" id="PF00534"/>
    </source>
</evidence>
<reference evidence="2" key="1">
    <citation type="submission" date="2021-03" db="EMBL/GenBank/DDBJ databases">
        <title>Fibrella sp. HMF5335 genome sequencing and assembly.</title>
        <authorList>
            <person name="Kang H."/>
            <person name="Kim H."/>
            <person name="Bae S."/>
            <person name="Joh K."/>
        </authorList>
    </citation>
    <scope>NUCLEOTIDE SEQUENCE</scope>
    <source>
        <strain evidence="2">HMF5335</strain>
    </source>
</reference>
<name>A0A939GG93_9BACT</name>
<comment type="caution">
    <text evidence="2">The sequence shown here is derived from an EMBL/GenBank/DDBJ whole genome shotgun (WGS) entry which is preliminary data.</text>
</comment>
<dbReference type="AlphaFoldDB" id="A0A939GG93"/>
<feature type="domain" description="Glycosyl transferase family 1" evidence="1">
    <location>
        <begin position="198"/>
        <end position="358"/>
    </location>
</feature>
<dbReference type="Gene3D" id="3.40.50.2000">
    <property type="entry name" value="Glycogen Phosphorylase B"/>
    <property type="match status" value="2"/>
</dbReference>
<dbReference type="PANTHER" id="PTHR45947">
    <property type="entry name" value="SULFOQUINOVOSYL TRANSFERASE SQD2"/>
    <property type="match status" value="1"/>
</dbReference>
<sequence>MRLLIVHNTLWAHYKSLLFSQLANQVTPPDSMLVLQIALTEGNRHGLGVPDPATVGYPFQLLHPGTLESLSTAQRISRVVRAGLAYKPDVVLLTGYYDPAQLLLGLLLKLRGCRVVLQSESTALDNPRMGWREGLKKTFVGLCDAFFCFGSRAADYLVQLGANPVRIRVRNNAVVDNDLLKRIYDQALPKRLSRQGDLGLQPKNLIYVGRLAEEKNLIQLVNSFAQAKHNAGDTTWGLLLLGEGPQKAALQAEVARLNLNGSVHFLPGCDWTDVPTYLALADTLVLPSLSEPWGLVVNEAMACGLPVLVSDRCGCAVDLVEQGQNGYTFSPDNPAMLTRQVSQLMGLSDKALQQMGEASLARIAHWAPEPVGRAMYLEMKRLTNPTGLATVPQPHQTDL</sequence>
<dbReference type="EMBL" id="JAFMYV010000004">
    <property type="protein sequence ID" value="MBO0936935.1"/>
    <property type="molecule type" value="Genomic_DNA"/>
</dbReference>
<dbReference type="SUPFAM" id="SSF53756">
    <property type="entry name" value="UDP-Glycosyltransferase/glycogen phosphorylase"/>
    <property type="match status" value="1"/>
</dbReference>
<dbReference type="InterPro" id="IPR001296">
    <property type="entry name" value="Glyco_trans_1"/>
</dbReference>
<evidence type="ECO:0000313" key="3">
    <source>
        <dbReference type="Proteomes" id="UP000664034"/>
    </source>
</evidence>
<accession>A0A939GG93</accession>
<organism evidence="2 3">
    <name type="scientific">Fibrella rubiginis</name>
    <dbReference type="NCBI Taxonomy" id="2817060"/>
    <lineage>
        <taxon>Bacteria</taxon>
        <taxon>Pseudomonadati</taxon>
        <taxon>Bacteroidota</taxon>
        <taxon>Cytophagia</taxon>
        <taxon>Cytophagales</taxon>
        <taxon>Spirosomataceae</taxon>
        <taxon>Fibrella</taxon>
    </lineage>
</organism>
<dbReference type="Pfam" id="PF00534">
    <property type="entry name" value="Glycos_transf_1"/>
    <property type="match status" value="1"/>
</dbReference>
<dbReference type="PANTHER" id="PTHR45947:SF3">
    <property type="entry name" value="SULFOQUINOVOSYL TRANSFERASE SQD2"/>
    <property type="match status" value="1"/>
</dbReference>
<dbReference type="InterPro" id="IPR050194">
    <property type="entry name" value="Glycosyltransferase_grp1"/>
</dbReference>
<dbReference type="GO" id="GO:0016757">
    <property type="term" value="F:glycosyltransferase activity"/>
    <property type="evidence" value="ECO:0007669"/>
    <property type="project" value="InterPro"/>
</dbReference>
<dbReference type="CDD" id="cd03801">
    <property type="entry name" value="GT4_PimA-like"/>
    <property type="match status" value="1"/>
</dbReference>
<evidence type="ECO:0000313" key="2">
    <source>
        <dbReference type="EMBL" id="MBO0936935.1"/>
    </source>
</evidence>
<keyword evidence="3" id="KW-1185">Reference proteome</keyword>
<proteinExistence type="predicted"/>
<protein>
    <submittedName>
        <fullName evidence="2">Glycosyltransferase family 4 protein</fullName>
    </submittedName>
</protein>
<dbReference type="Proteomes" id="UP000664034">
    <property type="component" value="Unassembled WGS sequence"/>
</dbReference>
<dbReference type="RefSeq" id="WP_207364491.1">
    <property type="nucleotide sequence ID" value="NZ_JAFMYV010000004.1"/>
</dbReference>
<gene>
    <name evidence="2" type="ORF">J2I47_10300</name>
</gene>